<dbReference type="HOGENOM" id="CLU_369823_0_0_1"/>
<dbReference type="GeneID" id="17272682"/>
<dbReference type="KEGG" id="ehx:EMIHUDRAFT_463252"/>
<evidence type="ECO:0000313" key="3">
    <source>
        <dbReference type="EnsemblProtists" id="EOD27136"/>
    </source>
</evidence>
<feature type="coiled-coil region" evidence="1">
    <location>
        <begin position="24"/>
        <end position="51"/>
    </location>
</feature>
<keyword evidence="4" id="KW-1185">Reference proteome</keyword>
<keyword evidence="1" id="KW-0175">Coiled coil</keyword>
<dbReference type="EnsemblProtists" id="EOD27136">
    <property type="protein sequence ID" value="EOD27136"/>
    <property type="gene ID" value="EMIHUDRAFT_463252"/>
</dbReference>
<reference evidence="3" key="2">
    <citation type="submission" date="2024-10" db="UniProtKB">
        <authorList>
            <consortium name="EnsemblProtists"/>
        </authorList>
    </citation>
    <scope>IDENTIFICATION</scope>
</reference>
<sequence length="753" mass="83421">MDSRARAVAAIAQGARPAAVVPAGAAAATELSRLKKQLHELEEKRDNVIKKRRSRREARPPSCWAACGRRGGACPQFCGEGGACCKLAWVSDGRDPNACPAEMAEFRYHTCVAQSFVGVNKGDPAMTDFSISSAGVHLGRTNLVREPGYTRPTMDDYYAFADGTSALPAAIERHLSDRGRAGKTPWPDAQQQAPKVPKDRWRCNRSFAVGKRGVMRPLFTRLRLCEPETRSTAVHVWWTETMELETKFWPPRRPASRAGFPEGGSGDFPEGADRAIVNSAPGLAQLVGVPGLVQLIGVKPALGRLQEVCYRKTGYSRLSPPANADAEHCGFTKRSFTVGKGQLEEVGKGQLESVAADFRSYNLNTMRHYRPSGGGALRHRLWICKPRGGFNSELSSEDTTLAWLTRRVPAGEYVMQDFEMNPMTFAGHKFDLRVWAAPCAQCIPKVNMWRIYILCYIILCYIIGIPKPRTCRTYSFKHAKDGFRSAHVIKTYEWYIYAKGLDTRWVAKADDDTLWNVPLLLAELRLLTGKHAHAYHGVMRWRWYSTVDSAVCGAFVEHGPPKPPPAARVATSVAKCGGGGTAGGGVLGPFVYSDGSFELLSTPLARAAFAPTARRWHRQFLGMSKRGSTAEDPLVGALVYEESVRQQLPTAFYALRPWRHNRFWVDLREARTLPDATTLSVHRVYNSMLAKVSAARFALRNGANASSYVQYDCGKCSEWGWQQGTSKFACCMKRPCPVSRVWLARGYSIAELL</sequence>
<name>A0A0D3JUF1_EMIH1</name>
<evidence type="ECO:0000256" key="1">
    <source>
        <dbReference type="SAM" id="Coils"/>
    </source>
</evidence>
<dbReference type="Proteomes" id="UP000013827">
    <property type="component" value="Unassembled WGS sequence"/>
</dbReference>
<feature type="region of interest" description="Disordered" evidence="2">
    <location>
        <begin position="179"/>
        <end position="198"/>
    </location>
</feature>
<accession>A0A0D3JUF1</accession>
<dbReference type="AlphaFoldDB" id="A0A0D3JUF1"/>
<organism evidence="3 4">
    <name type="scientific">Emiliania huxleyi (strain CCMP1516)</name>
    <dbReference type="NCBI Taxonomy" id="280463"/>
    <lineage>
        <taxon>Eukaryota</taxon>
        <taxon>Haptista</taxon>
        <taxon>Haptophyta</taxon>
        <taxon>Prymnesiophyceae</taxon>
        <taxon>Isochrysidales</taxon>
        <taxon>Noelaerhabdaceae</taxon>
        <taxon>Emiliania</taxon>
    </lineage>
</organism>
<proteinExistence type="predicted"/>
<dbReference type="PaxDb" id="2903-EOD27136"/>
<evidence type="ECO:0000256" key="2">
    <source>
        <dbReference type="SAM" id="MobiDB-lite"/>
    </source>
</evidence>
<dbReference type="RefSeq" id="XP_005779565.1">
    <property type="nucleotide sequence ID" value="XM_005779508.1"/>
</dbReference>
<protein>
    <submittedName>
        <fullName evidence="3">Uncharacterized protein</fullName>
    </submittedName>
</protein>
<evidence type="ECO:0000313" key="4">
    <source>
        <dbReference type="Proteomes" id="UP000013827"/>
    </source>
</evidence>
<reference evidence="4" key="1">
    <citation type="journal article" date="2013" name="Nature">
        <title>Pan genome of the phytoplankton Emiliania underpins its global distribution.</title>
        <authorList>
            <person name="Read B.A."/>
            <person name="Kegel J."/>
            <person name="Klute M.J."/>
            <person name="Kuo A."/>
            <person name="Lefebvre S.C."/>
            <person name="Maumus F."/>
            <person name="Mayer C."/>
            <person name="Miller J."/>
            <person name="Monier A."/>
            <person name="Salamov A."/>
            <person name="Young J."/>
            <person name="Aguilar M."/>
            <person name="Claverie J.M."/>
            <person name="Frickenhaus S."/>
            <person name="Gonzalez K."/>
            <person name="Herman E.K."/>
            <person name="Lin Y.C."/>
            <person name="Napier J."/>
            <person name="Ogata H."/>
            <person name="Sarno A.F."/>
            <person name="Shmutz J."/>
            <person name="Schroeder D."/>
            <person name="de Vargas C."/>
            <person name="Verret F."/>
            <person name="von Dassow P."/>
            <person name="Valentin K."/>
            <person name="Van de Peer Y."/>
            <person name="Wheeler G."/>
            <person name="Dacks J.B."/>
            <person name="Delwiche C.F."/>
            <person name="Dyhrman S.T."/>
            <person name="Glockner G."/>
            <person name="John U."/>
            <person name="Richards T."/>
            <person name="Worden A.Z."/>
            <person name="Zhang X."/>
            <person name="Grigoriev I.V."/>
            <person name="Allen A.E."/>
            <person name="Bidle K."/>
            <person name="Borodovsky M."/>
            <person name="Bowler C."/>
            <person name="Brownlee C."/>
            <person name="Cock J.M."/>
            <person name="Elias M."/>
            <person name="Gladyshev V.N."/>
            <person name="Groth M."/>
            <person name="Guda C."/>
            <person name="Hadaegh A."/>
            <person name="Iglesias-Rodriguez M.D."/>
            <person name="Jenkins J."/>
            <person name="Jones B.M."/>
            <person name="Lawson T."/>
            <person name="Leese F."/>
            <person name="Lindquist E."/>
            <person name="Lobanov A."/>
            <person name="Lomsadze A."/>
            <person name="Malik S.B."/>
            <person name="Marsh M.E."/>
            <person name="Mackinder L."/>
            <person name="Mock T."/>
            <person name="Mueller-Roeber B."/>
            <person name="Pagarete A."/>
            <person name="Parker M."/>
            <person name="Probert I."/>
            <person name="Quesneville H."/>
            <person name="Raines C."/>
            <person name="Rensing S.A."/>
            <person name="Riano-Pachon D.M."/>
            <person name="Richier S."/>
            <person name="Rokitta S."/>
            <person name="Shiraiwa Y."/>
            <person name="Soanes D.M."/>
            <person name="van der Giezen M."/>
            <person name="Wahlund T.M."/>
            <person name="Williams B."/>
            <person name="Wilson W."/>
            <person name="Wolfe G."/>
            <person name="Wurch L.L."/>
        </authorList>
    </citation>
    <scope>NUCLEOTIDE SEQUENCE</scope>
</reference>